<proteinExistence type="predicted"/>
<sequence>MSSAKSTKWKPIETEELFNYFGIYHQMGIEKRPKLSDSWSVRNMFNPSFAANLMSRNRFTQTLRCLRFVESERDGGTNKLYKIQPILDVLNESFLKVCKPGKDVTIDESVVPFRGRVFRQYIREKRQRFGIELFKIDSKGGYTFKLEVYAGTQGS</sequence>
<organism evidence="4">
    <name type="scientific">Nippostrongylus brasiliensis</name>
    <name type="common">Rat hookworm</name>
    <dbReference type="NCBI Taxonomy" id="27835"/>
    <lineage>
        <taxon>Eukaryota</taxon>
        <taxon>Metazoa</taxon>
        <taxon>Ecdysozoa</taxon>
        <taxon>Nematoda</taxon>
        <taxon>Chromadorea</taxon>
        <taxon>Rhabditida</taxon>
        <taxon>Rhabditina</taxon>
        <taxon>Rhabditomorpha</taxon>
        <taxon>Strongyloidea</taxon>
        <taxon>Heligmosomidae</taxon>
        <taxon>Nippostrongylus</taxon>
    </lineage>
</organism>
<protein>
    <submittedName>
        <fullName evidence="4">PiggyBac transposable element-derived protein 4 (inferred by orthology to a human protein)</fullName>
    </submittedName>
</protein>
<dbReference type="PANTHER" id="PTHR46599">
    <property type="entry name" value="PIGGYBAC TRANSPOSABLE ELEMENT-DERIVED PROTEIN 4"/>
    <property type="match status" value="1"/>
</dbReference>
<keyword evidence="3" id="KW-1185">Reference proteome</keyword>
<dbReference type="InterPro" id="IPR029526">
    <property type="entry name" value="PGBD"/>
</dbReference>
<feature type="domain" description="PiggyBac transposable element-derived protein" evidence="1">
    <location>
        <begin position="6"/>
        <end position="153"/>
    </location>
</feature>
<gene>
    <name evidence="2" type="ORF">NBR_LOCUS3961</name>
</gene>
<dbReference type="EMBL" id="UYSL01006646">
    <property type="protein sequence ID" value="VDL67550.1"/>
    <property type="molecule type" value="Genomic_DNA"/>
</dbReference>
<reference evidence="2 3" key="2">
    <citation type="submission" date="2018-11" db="EMBL/GenBank/DDBJ databases">
        <authorList>
            <consortium name="Pathogen Informatics"/>
        </authorList>
    </citation>
    <scope>NUCLEOTIDE SEQUENCE [LARGE SCALE GENOMIC DNA]</scope>
</reference>
<evidence type="ECO:0000259" key="1">
    <source>
        <dbReference type="Pfam" id="PF13843"/>
    </source>
</evidence>
<dbReference type="Proteomes" id="UP000271162">
    <property type="component" value="Unassembled WGS sequence"/>
</dbReference>
<dbReference type="PANTHER" id="PTHR46599:SF3">
    <property type="entry name" value="PIGGYBAC TRANSPOSABLE ELEMENT-DERIVED PROTEIN 4"/>
    <property type="match status" value="1"/>
</dbReference>
<dbReference type="OMA" id="EAYWETH"/>
<dbReference type="AlphaFoldDB" id="A0A0N4XN57"/>
<dbReference type="Pfam" id="PF13843">
    <property type="entry name" value="DDE_Tnp_1_7"/>
    <property type="match status" value="1"/>
</dbReference>
<dbReference type="WBParaSite" id="NBR_0000395901-mRNA-1">
    <property type="protein sequence ID" value="NBR_0000395901-mRNA-1"/>
    <property type="gene ID" value="NBR_0000395901"/>
</dbReference>
<reference evidence="4" key="1">
    <citation type="submission" date="2017-02" db="UniProtKB">
        <authorList>
            <consortium name="WormBaseParasite"/>
        </authorList>
    </citation>
    <scope>IDENTIFICATION</scope>
</reference>
<evidence type="ECO:0000313" key="2">
    <source>
        <dbReference type="EMBL" id="VDL67550.1"/>
    </source>
</evidence>
<name>A0A0N4XN57_NIPBR</name>
<evidence type="ECO:0000313" key="4">
    <source>
        <dbReference type="WBParaSite" id="NBR_0000395901-mRNA-1"/>
    </source>
</evidence>
<accession>A0A0N4XN57</accession>
<evidence type="ECO:0000313" key="3">
    <source>
        <dbReference type="Proteomes" id="UP000271162"/>
    </source>
</evidence>
<dbReference type="STRING" id="27835.A0A0N4XN57"/>